<proteinExistence type="evidence at transcript level"/>
<keyword evidence="5" id="KW-0547">Nucleotide-binding</keyword>
<dbReference type="InterPro" id="IPR003439">
    <property type="entry name" value="ABC_transporter-like_ATP-bd"/>
</dbReference>
<evidence type="ECO:0000256" key="2">
    <source>
        <dbReference type="ARBA" id="ARBA00005814"/>
    </source>
</evidence>
<dbReference type="GO" id="GO:0005886">
    <property type="term" value="C:plasma membrane"/>
    <property type="evidence" value="ECO:0007669"/>
    <property type="project" value="TreeGrafter"/>
</dbReference>
<dbReference type="InterPro" id="IPR027417">
    <property type="entry name" value="P-loop_NTPase"/>
</dbReference>
<comment type="similarity">
    <text evidence="2">Belongs to the ABC transporter superfamily. ABCG family. Eye pigment precursor importer (TC 3.A.1.204) subfamily.</text>
</comment>
<evidence type="ECO:0000256" key="5">
    <source>
        <dbReference type="ARBA" id="ARBA00022741"/>
    </source>
</evidence>
<evidence type="ECO:0000256" key="10">
    <source>
        <dbReference type="SAM" id="Phobius"/>
    </source>
</evidence>
<evidence type="ECO:0000256" key="9">
    <source>
        <dbReference type="SAM" id="MobiDB-lite"/>
    </source>
</evidence>
<dbReference type="FunFam" id="3.40.50.300:FF:001276">
    <property type="entry name" value="Uncharacterized protein, isoform A"/>
    <property type="match status" value="1"/>
</dbReference>
<dbReference type="SUPFAM" id="SSF52540">
    <property type="entry name" value="P-loop containing nucleoside triphosphate hydrolases"/>
    <property type="match status" value="1"/>
</dbReference>
<evidence type="ECO:0000256" key="6">
    <source>
        <dbReference type="ARBA" id="ARBA00022840"/>
    </source>
</evidence>
<dbReference type="GO" id="GO:0005524">
    <property type="term" value="F:ATP binding"/>
    <property type="evidence" value="ECO:0007669"/>
    <property type="project" value="UniProtKB-KW"/>
</dbReference>
<dbReference type="OrthoDB" id="66620at2759"/>
<feature type="transmembrane region" description="Helical" evidence="10">
    <location>
        <begin position="900"/>
        <end position="921"/>
    </location>
</feature>
<evidence type="ECO:0000259" key="11">
    <source>
        <dbReference type="PROSITE" id="PS50893"/>
    </source>
</evidence>
<organism evidence="12">
    <name type="scientific">Bactrocera dorsalis</name>
    <name type="common">Oriental fruit fly</name>
    <name type="synonym">Dacus dorsalis</name>
    <dbReference type="NCBI Taxonomy" id="27457"/>
    <lineage>
        <taxon>Eukaryota</taxon>
        <taxon>Metazoa</taxon>
        <taxon>Ecdysozoa</taxon>
        <taxon>Arthropoda</taxon>
        <taxon>Hexapoda</taxon>
        <taxon>Insecta</taxon>
        <taxon>Pterygota</taxon>
        <taxon>Neoptera</taxon>
        <taxon>Endopterygota</taxon>
        <taxon>Diptera</taxon>
        <taxon>Brachycera</taxon>
        <taxon>Muscomorpha</taxon>
        <taxon>Tephritoidea</taxon>
        <taxon>Tephritidae</taxon>
        <taxon>Bactrocera</taxon>
        <taxon>Bactrocera</taxon>
    </lineage>
</organism>
<dbReference type="Pfam" id="PF19055">
    <property type="entry name" value="ABC2_membrane_7"/>
    <property type="match status" value="1"/>
</dbReference>
<dbReference type="AlphaFoldDB" id="A0A2H4TET0"/>
<dbReference type="Pfam" id="PF00005">
    <property type="entry name" value="ABC_tran"/>
    <property type="match status" value="1"/>
</dbReference>
<protein>
    <submittedName>
        <fullName evidence="12">ATP-binding cassette transporter G subfamily member 1</fullName>
    </submittedName>
</protein>
<evidence type="ECO:0000256" key="8">
    <source>
        <dbReference type="ARBA" id="ARBA00023136"/>
    </source>
</evidence>
<feature type="transmembrane region" description="Helical" evidence="10">
    <location>
        <begin position="942"/>
        <end position="964"/>
    </location>
</feature>
<dbReference type="PANTHER" id="PTHR48041:SF63">
    <property type="entry name" value="EARLY GENE AT 23, ISOFORM C"/>
    <property type="match status" value="1"/>
</dbReference>
<dbReference type="PANTHER" id="PTHR48041">
    <property type="entry name" value="ABC TRANSPORTER G FAMILY MEMBER 28"/>
    <property type="match status" value="1"/>
</dbReference>
<reference evidence="12" key="1">
    <citation type="journal article" date="2017" name="Comp. Biochem. Physiol. Part D Genomics Proteomics">
        <title>Genome-wide identification, phylogenetic analysis, and expression profiles of ATP-binding cassette transporter genes in the oriental fruit fly, Bactrocera dorsalis (Hendel) (Diptera: Tephritidae).</title>
        <authorList>
            <person name="Xiao L.F."/>
            <person name="Zhang W."/>
            <person name="Jing T.X."/>
            <person name="Zhang M.Y."/>
            <person name="Miao Z.Q."/>
            <person name="Wei D.D."/>
            <person name="Yuan G.R."/>
            <person name="Wang J.J."/>
        </authorList>
    </citation>
    <scope>NUCLEOTIDE SEQUENCE</scope>
</reference>
<feature type="compositionally biased region" description="Low complexity" evidence="9">
    <location>
        <begin position="24"/>
        <end position="42"/>
    </location>
</feature>
<dbReference type="CDD" id="cd03213">
    <property type="entry name" value="ABCG_EPDR"/>
    <property type="match status" value="1"/>
</dbReference>
<sequence>MIISKDLFIFGEQIFATIIPESGSSPTAQQQQATTQPQQVSSQDPVAIINTTTAFTSDIEAAAEILPTLNAVDATTKSTKKPATKELKSAAATIAFGAADSSVLLEAPKEVQLNNIQYCHQLQQQQLPQQQQQMRTRSRESQQKSQSGGGENGCRTNKLYTNSTVKRQQQQQLQHERLLHSFGTTAPTTTTATAPATGNHAATSVIIQLEEDANGKKKPLMKRNFTKIIAKPLIAATAATSGTSIGIGSGSGADTNGGTVTIAGIDATATAAIEEANQTSDFATHEVTPLLPADRTELQILQQQQPQPQPQSQQQLEHTIADRRLQLQLYLPAAEEGVASDDLPTASTTTTIAATSDRGSYDTTAVAAESPFAGHNSSLNSNEDLPSLTTTTTTATMNKVILGNNTSSDQTMSTFPFISDAEPHHRTLQLSFQNINVLHNERQILSDVSGSVRPGEVLAVMGPSGSGKTTLLDCLSGQRRFDSGGVYLNREPLSKKWRRKICYVLQEEIFFSGLTLRETVIYTALLRLPEKMPKSEKIQLVDRILEALELTFCQHTKFGDYLNRGLSGGEKKRANIACELLTNPLVMLLDEPTSGLDSHSAISLMNFLKRYAVQEQKTVVITVHQPSSQMFHMFDKLLLLYSGRTAYFGEVNNVYTYFESIGVAIKPHYNPADFVLEQLKSYPKIREKLFIAAKESHGNYLNRNCITVNTNNQRNQQHHSNNSNKHQLNIRRNGAAADTMSHIAPNTTTNSPSTTTEIVHEKPLKHDALINDIINNYYKDIRNNHTNHINHDAMLIINDHQNSNEEASQQLWYGHDSQSNSSATSSDCQRYESCGDTDWLDYPTSFHTQFCVLSSRNFKEAKPRMLSKLNWFQTIGLALMAGSIWFQIPRTEEFLHDLQGWMFFSQTYWMLFALFGALNSFPAEREVISKERRSGAYRLSAYYLAKMFGELPLVVTLPTVYLMISYPMLGCTSFKLFSLMLVFLLLNTIVAQSVGFFIGACCMDMNVSITLSALYTLATQLFGGYLSTRIPEGLSWIRYTSMIHYAYQNMQILEFREGPAISCGNPSSFEFCKSGDTTTTFIPYEEILKAQNSTSPLWLNTLVLMMFFVVFRCLGYAVLRYFRCPKT</sequence>
<keyword evidence="7 10" id="KW-1133">Transmembrane helix</keyword>
<name>A0A2H4TET0_BACDO</name>
<evidence type="ECO:0000256" key="4">
    <source>
        <dbReference type="ARBA" id="ARBA00022692"/>
    </source>
</evidence>
<keyword evidence="6 12" id="KW-0067">ATP-binding</keyword>
<dbReference type="PROSITE" id="PS50893">
    <property type="entry name" value="ABC_TRANSPORTER_2"/>
    <property type="match status" value="1"/>
</dbReference>
<feature type="transmembrane region" description="Helical" evidence="10">
    <location>
        <begin position="976"/>
        <end position="1000"/>
    </location>
</feature>
<evidence type="ECO:0000256" key="7">
    <source>
        <dbReference type="ARBA" id="ARBA00022989"/>
    </source>
</evidence>
<accession>A0A2H4TET0</accession>
<dbReference type="InterPro" id="IPR050352">
    <property type="entry name" value="ABCG_transporters"/>
</dbReference>
<dbReference type="InterPro" id="IPR003593">
    <property type="entry name" value="AAA+_ATPase"/>
</dbReference>
<dbReference type="InterPro" id="IPR043926">
    <property type="entry name" value="ABCG_dom"/>
</dbReference>
<comment type="subcellular location">
    <subcellularLocation>
        <location evidence="1">Membrane</location>
        <topology evidence="1">Multi-pass membrane protein</topology>
    </subcellularLocation>
</comment>
<feature type="region of interest" description="Disordered" evidence="9">
    <location>
        <begin position="22"/>
        <end position="42"/>
    </location>
</feature>
<dbReference type="GO" id="GO:0140359">
    <property type="term" value="F:ABC-type transporter activity"/>
    <property type="evidence" value="ECO:0007669"/>
    <property type="project" value="InterPro"/>
</dbReference>
<dbReference type="InterPro" id="IPR017871">
    <property type="entry name" value="ABC_transporter-like_CS"/>
</dbReference>
<evidence type="ECO:0000256" key="3">
    <source>
        <dbReference type="ARBA" id="ARBA00022448"/>
    </source>
</evidence>
<feature type="region of interest" description="Disordered" evidence="9">
    <location>
        <begin position="127"/>
        <end position="157"/>
    </location>
</feature>
<keyword evidence="4 10" id="KW-0812">Transmembrane</keyword>
<evidence type="ECO:0000313" key="12">
    <source>
        <dbReference type="EMBL" id="ATY74527.1"/>
    </source>
</evidence>
<keyword evidence="8 10" id="KW-0472">Membrane</keyword>
<keyword evidence="3" id="KW-0813">Transport</keyword>
<dbReference type="GO" id="GO:0016887">
    <property type="term" value="F:ATP hydrolysis activity"/>
    <property type="evidence" value="ECO:0007669"/>
    <property type="project" value="InterPro"/>
</dbReference>
<dbReference type="Pfam" id="PF01061">
    <property type="entry name" value="ABC2_membrane"/>
    <property type="match status" value="1"/>
</dbReference>
<dbReference type="PROSITE" id="PS00211">
    <property type="entry name" value="ABC_TRANSPORTER_1"/>
    <property type="match status" value="1"/>
</dbReference>
<reference evidence="12" key="2">
    <citation type="submission" date="2017-03" db="EMBL/GenBank/DDBJ databases">
        <authorList>
            <person name="Afonso C.L."/>
            <person name="Miller P.J."/>
            <person name="Scott M.A."/>
            <person name="Spackman E."/>
            <person name="Goraichik I."/>
            <person name="Dimitrov K.M."/>
            <person name="Suarez D.L."/>
            <person name="Swayne D.E."/>
        </authorList>
    </citation>
    <scope>NUCLEOTIDE SEQUENCE</scope>
</reference>
<dbReference type="EMBL" id="KY849647">
    <property type="protein sequence ID" value="ATY74527.1"/>
    <property type="molecule type" value="mRNA"/>
</dbReference>
<gene>
    <name evidence="12" type="primary">ABCG1</name>
</gene>
<dbReference type="SMART" id="SM00382">
    <property type="entry name" value="AAA"/>
    <property type="match status" value="1"/>
</dbReference>
<dbReference type="Gene3D" id="3.40.50.300">
    <property type="entry name" value="P-loop containing nucleotide triphosphate hydrolases"/>
    <property type="match status" value="1"/>
</dbReference>
<feature type="domain" description="ABC transporter" evidence="11">
    <location>
        <begin position="430"/>
        <end position="667"/>
    </location>
</feature>
<feature type="transmembrane region" description="Helical" evidence="10">
    <location>
        <begin position="1097"/>
        <end position="1119"/>
    </location>
</feature>
<feature type="transmembrane region" description="Helical" evidence="10">
    <location>
        <begin position="1007"/>
        <end position="1026"/>
    </location>
</feature>
<dbReference type="InterPro" id="IPR013525">
    <property type="entry name" value="ABC2_TM"/>
</dbReference>
<evidence type="ECO:0000256" key="1">
    <source>
        <dbReference type="ARBA" id="ARBA00004141"/>
    </source>
</evidence>